<dbReference type="PANTHER" id="PTHR23155">
    <property type="entry name" value="DISEASE RESISTANCE PROTEIN RP"/>
    <property type="match status" value="1"/>
</dbReference>
<evidence type="ECO:0000259" key="9">
    <source>
        <dbReference type="Pfam" id="PF23559"/>
    </source>
</evidence>
<dbReference type="GO" id="GO:0009626">
    <property type="term" value="P:plant-type hypersensitive response"/>
    <property type="evidence" value="ECO:0007669"/>
    <property type="project" value="UniProtKB-ARBA"/>
</dbReference>
<dbReference type="EnsemblPlants" id="AET7Gv20015200.2">
    <property type="protein sequence ID" value="AET7Gv20015200.2"/>
    <property type="gene ID" value="AET7Gv20015200"/>
</dbReference>
<evidence type="ECO:0008006" key="13">
    <source>
        <dbReference type="Google" id="ProtNLM"/>
    </source>
</evidence>
<keyword evidence="12" id="KW-1185">Reference proteome</keyword>
<reference evidence="11" key="3">
    <citation type="journal article" date="2017" name="Nature">
        <title>Genome sequence of the progenitor of the wheat D genome Aegilops tauschii.</title>
        <authorList>
            <person name="Luo M.C."/>
            <person name="Gu Y.Q."/>
            <person name="Puiu D."/>
            <person name="Wang H."/>
            <person name="Twardziok S.O."/>
            <person name="Deal K.R."/>
            <person name="Huo N."/>
            <person name="Zhu T."/>
            <person name="Wang L."/>
            <person name="Wang Y."/>
            <person name="McGuire P.E."/>
            <person name="Liu S."/>
            <person name="Long H."/>
            <person name="Ramasamy R.K."/>
            <person name="Rodriguez J.C."/>
            <person name="Van S.L."/>
            <person name="Yuan L."/>
            <person name="Wang Z."/>
            <person name="Xia Z."/>
            <person name="Xiao L."/>
            <person name="Anderson O.D."/>
            <person name="Ouyang S."/>
            <person name="Liang Y."/>
            <person name="Zimin A.V."/>
            <person name="Pertea G."/>
            <person name="Qi P."/>
            <person name="Bennetzen J.L."/>
            <person name="Dai X."/>
            <person name="Dawson M.W."/>
            <person name="Muller H.G."/>
            <person name="Kugler K."/>
            <person name="Rivarola-Duarte L."/>
            <person name="Spannagl M."/>
            <person name="Mayer K.F.X."/>
            <person name="Lu F.H."/>
            <person name="Bevan M.W."/>
            <person name="Leroy P."/>
            <person name="Li P."/>
            <person name="You F.M."/>
            <person name="Sun Q."/>
            <person name="Liu Z."/>
            <person name="Lyons E."/>
            <person name="Wicker T."/>
            <person name="Salzberg S.L."/>
            <person name="Devos K.M."/>
            <person name="Dvorak J."/>
        </authorList>
    </citation>
    <scope>NUCLEOTIDE SEQUENCE [LARGE SCALE GENOMIC DNA]</scope>
    <source>
        <strain evidence="11">cv. AL8/78</strain>
    </source>
</reference>
<sequence>TTKDIIAQKYTINRRTTTQAMDLATGAMGNLLLKLGKLLKEEYELQTGIKEDVQHLERELRTMHASLRKVGDVPRDQLDEMVKLWVDDVRDLSFKMKDIVDRFLVSVEGSEPTVKPHKLKRLMKKMGDLFTKGKTQHEIADKIKGIKVRVQDAADRRDRYKVNDMVVNPIDTTMVDPRLLALYKDQKELIGIDGVVNELTKILTDEDGEVFMQLKIISIFGFGGLGKTTLAKAVYDKLQAQFTCSTFVPVGRNPSAKKLLNDILFGITNQIYPGLDERQLIDKLRGLLEKNRYFIVIDDIWDTKIWDILSCALMHNNCASRIITTTRILEVATNTGEVYKLEPLSHDLSKELFNTRLFGGKNKCRYDPPEEVYNKILHKCGGVPLAITTIASLLVGKPVELWSKVYNSIGFGYEDNKDVDNTRKILLFSYYDLPCHLRTCLLYLSIYPEDRMIEKDSLIWKWVAEDFVHEEPGVGLYDIGERYFNELIDKSMTQPYEFPANKGIISGCRVHDMVLDMICLLAKEENFVTVLDSNEQHTYSVQSTVRRLAVGDKTRLVNTCMAQVRSLNDFNSDVMLPPFSCFEVLRVLALEGGVFSKNNTSCLENLGNLVHLRYLGIGKMVDIHRLPKEIGGLRFLQTLDLGCDRLRELPQSVGLLIQLKCLRAYGRHMIMPDWIGRLTSLQELWVSQVHESSNFMNELGKLTELRKLRTTGTLWLFHASSMKAWMESLVKLQQIQTIDICLVVSVGYDDSTCCWEGYVPPRQFCLQYLWYNYKQPGLGAPIDLVLLITSHLSVLVENEIFARFPELITVRLNMPRGHQRDIMGDEGASPKLRVFKSTTPGHFPEGMFSSMPSPESIDFHIEVCASGDGKVDTFDFGTLGNLPLLQNTPIITWIHPSP</sequence>
<keyword evidence="5" id="KW-0611">Plant defense</keyword>
<proteinExistence type="inferred from homology"/>
<reference evidence="11" key="5">
    <citation type="journal article" date="2021" name="G3 (Bethesda)">
        <title>Aegilops tauschii genome assembly Aet v5.0 features greater sequence contiguity and improved annotation.</title>
        <authorList>
            <person name="Wang L."/>
            <person name="Zhu T."/>
            <person name="Rodriguez J.C."/>
            <person name="Deal K.R."/>
            <person name="Dubcovsky J."/>
            <person name="McGuire P.E."/>
            <person name="Lux T."/>
            <person name="Spannagl M."/>
            <person name="Mayer K.F.X."/>
            <person name="Baldrich P."/>
            <person name="Meyers B.C."/>
            <person name="Huo N."/>
            <person name="Gu Y.Q."/>
            <person name="Zhou H."/>
            <person name="Devos K.M."/>
            <person name="Bennetzen J.L."/>
            <person name="Unver T."/>
            <person name="Budak H."/>
            <person name="Gulick P.J."/>
            <person name="Galiba G."/>
            <person name="Kalapos B."/>
            <person name="Nelson D.R."/>
            <person name="Li P."/>
            <person name="You F.M."/>
            <person name="Luo M.C."/>
            <person name="Dvorak J."/>
        </authorList>
    </citation>
    <scope>NUCLEOTIDE SEQUENCE [LARGE SCALE GENOMIC DNA]</scope>
    <source>
        <strain evidence="11">cv. AL8/78</strain>
    </source>
</reference>
<keyword evidence="2" id="KW-0433">Leucine-rich repeat</keyword>
<feature type="domain" description="Disease resistance R13L4/SHOC-2-like LRR" evidence="10">
    <location>
        <begin position="563"/>
        <end position="888"/>
    </location>
</feature>
<protein>
    <recommendedName>
        <fullName evidence="13">NB-ARC domain-containing protein</fullName>
    </recommendedName>
</protein>
<dbReference type="InterPro" id="IPR036388">
    <property type="entry name" value="WH-like_DNA-bd_sf"/>
</dbReference>
<evidence type="ECO:0000259" key="10">
    <source>
        <dbReference type="Pfam" id="PF23598"/>
    </source>
</evidence>
<dbReference type="SUPFAM" id="SSF52540">
    <property type="entry name" value="P-loop containing nucleoside triphosphate hydrolases"/>
    <property type="match status" value="1"/>
</dbReference>
<evidence type="ECO:0000313" key="11">
    <source>
        <dbReference type="EnsemblPlants" id="AET7Gv20015200.2"/>
    </source>
</evidence>
<evidence type="ECO:0000313" key="12">
    <source>
        <dbReference type="Proteomes" id="UP000015105"/>
    </source>
</evidence>
<dbReference type="Gramene" id="AET7Gv20015200.2">
    <property type="protein sequence ID" value="AET7Gv20015200.2"/>
    <property type="gene ID" value="AET7Gv20015200"/>
</dbReference>
<feature type="domain" description="Disease resistance protein winged helix" evidence="9">
    <location>
        <begin position="446"/>
        <end position="518"/>
    </location>
</feature>
<evidence type="ECO:0000256" key="4">
    <source>
        <dbReference type="ARBA" id="ARBA00022741"/>
    </source>
</evidence>
<reference evidence="11" key="4">
    <citation type="submission" date="2019-03" db="UniProtKB">
        <authorList>
            <consortium name="EnsemblPlants"/>
        </authorList>
    </citation>
    <scope>IDENTIFICATION</scope>
</reference>
<dbReference type="Pfam" id="PF23598">
    <property type="entry name" value="LRR_14"/>
    <property type="match status" value="1"/>
</dbReference>
<feature type="domain" description="Disease resistance N-terminal" evidence="8">
    <location>
        <begin position="27"/>
        <end position="114"/>
    </location>
</feature>
<dbReference type="Gene3D" id="1.10.10.10">
    <property type="entry name" value="Winged helix-like DNA-binding domain superfamily/Winged helix DNA-binding domain"/>
    <property type="match status" value="1"/>
</dbReference>
<dbReference type="GO" id="GO:0043531">
    <property type="term" value="F:ADP binding"/>
    <property type="evidence" value="ECO:0007669"/>
    <property type="project" value="InterPro"/>
</dbReference>
<dbReference type="InterPro" id="IPR055414">
    <property type="entry name" value="LRR_R13L4/SHOC2-like"/>
</dbReference>
<name>A0A453QA95_AEGTS</name>
<dbReference type="InterPro" id="IPR058922">
    <property type="entry name" value="WHD_DRP"/>
</dbReference>
<keyword evidence="6" id="KW-0175">Coiled coil</keyword>
<dbReference type="Pfam" id="PF23559">
    <property type="entry name" value="WHD_DRP"/>
    <property type="match status" value="1"/>
</dbReference>
<dbReference type="InterPro" id="IPR002182">
    <property type="entry name" value="NB-ARC"/>
</dbReference>
<dbReference type="InterPro" id="IPR042197">
    <property type="entry name" value="Apaf_helical"/>
</dbReference>
<dbReference type="Gene3D" id="3.40.50.300">
    <property type="entry name" value="P-loop containing nucleotide triphosphate hydrolases"/>
    <property type="match status" value="1"/>
</dbReference>
<dbReference type="PANTHER" id="PTHR23155:SF1181">
    <property type="entry name" value="OS08G0170200 PROTEIN"/>
    <property type="match status" value="1"/>
</dbReference>
<evidence type="ECO:0000259" key="7">
    <source>
        <dbReference type="Pfam" id="PF00931"/>
    </source>
</evidence>
<dbReference type="Gene3D" id="3.80.10.10">
    <property type="entry name" value="Ribonuclease Inhibitor"/>
    <property type="match status" value="1"/>
</dbReference>
<dbReference type="GO" id="GO:0042742">
    <property type="term" value="P:defense response to bacterium"/>
    <property type="evidence" value="ECO:0007669"/>
    <property type="project" value="UniProtKB-ARBA"/>
</dbReference>
<evidence type="ECO:0000259" key="8">
    <source>
        <dbReference type="Pfam" id="PF18052"/>
    </source>
</evidence>
<dbReference type="STRING" id="200361.A0A453QA95"/>
<dbReference type="InterPro" id="IPR041118">
    <property type="entry name" value="Rx_N"/>
</dbReference>
<dbReference type="Gene3D" id="1.20.5.4130">
    <property type="match status" value="1"/>
</dbReference>
<dbReference type="FunFam" id="1.10.10.10:FF:000322">
    <property type="entry name" value="Probable disease resistance protein At1g63360"/>
    <property type="match status" value="1"/>
</dbReference>
<dbReference type="GO" id="GO:0002758">
    <property type="term" value="P:innate immune response-activating signaling pathway"/>
    <property type="evidence" value="ECO:0007669"/>
    <property type="project" value="UniProtKB-ARBA"/>
</dbReference>
<reference evidence="12" key="1">
    <citation type="journal article" date="2014" name="Science">
        <title>Ancient hybridizations among the ancestral genomes of bread wheat.</title>
        <authorList>
            <consortium name="International Wheat Genome Sequencing Consortium,"/>
            <person name="Marcussen T."/>
            <person name="Sandve S.R."/>
            <person name="Heier L."/>
            <person name="Spannagl M."/>
            <person name="Pfeifer M."/>
            <person name="Jakobsen K.S."/>
            <person name="Wulff B.B."/>
            <person name="Steuernagel B."/>
            <person name="Mayer K.F."/>
            <person name="Olsen O.A."/>
        </authorList>
    </citation>
    <scope>NUCLEOTIDE SEQUENCE [LARGE SCALE GENOMIC DNA]</scope>
    <source>
        <strain evidence="12">cv. AL8/78</strain>
    </source>
</reference>
<dbReference type="CDD" id="cd14798">
    <property type="entry name" value="RX-CC_like"/>
    <property type="match status" value="1"/>
</dbReference>
<dbReference type="Pfam" id="PF18052">
    <property type="entry name" value="Rx_N"/>
    <property type="match status" value="1"/>
</dbReference>
<evidence type="ECO:0000256" key="6">
    <source>
        <dbReference type="ARBA" id="ARBA00023054"/>
    </source>
</evidence>
<dbReference type="EnsemblPlants" id="AET7Gv20015200.1">
    <property type="protein sequence ID" value="AET7Gv20015200.1"/>
    <property type="gene ID" value="AET7Gv20015200"/>
</dbReference>
<dbReference type="Pfam" id="PF00931">
    <property type="entry name" value="NB-ARC"/>
    <property type="match status" value="1"/>
</dbReference>
<accession>A0A453QA95</accession>
<dbReference type="SUPFAM" id="SSF52047">
    <property type="entry name" value="RNI-like"/>
    <property type="match status" value="1"/>
</dbReference>
<evidence type="ECO:0000256" key="2">
    <source>
        <dbReference type="ARBA" id="ARBA00022614"/>
    </source>
</evidence>
<dbReference type="InterPro" id="IPR027417">
    <property type="entry name" value="P-loop_NTPase"/>
</dbReference>
<feature type="domain" description="NB-ARC" evidence="7">
    <location>
        <begin position="196"/>
        <end position="358"/>
    </location>
</feature>
<reference evidence="12" key="2">
    <citation type="journal article" date="2017" name="Nat. Plants">
        <title>The Aegilops tauschii genome reveals multiple impacts of transposons.</title>
        <authorList>
            <person name="Zhao G."/>
            <person name="Zou C."/>
            <person name="Li K."/>
            <person name="Wang K."/>
            <person name="Li T."/>
            <person name="Gao L."/>
            <person name="Zhang X."/>
            <person name="Wang H."/>
            <person name="Yang Z."/>
            <person name="Liu X."/>
            <person name="Jiang W."/>
            <person name="Mao L."/>
            <person name="Kong X."/>
            <person name="Jiao Y."/>
            <person name="Jia J."/>
        </authorList>
    </citation>
    <scope>NUCLEOTIDE SEQUENCE [LARGE SCALE GENOMIC DNA]</scope>
    <source>
        <strain evidence="12">cv. AL8/78</strain>
    </source>
</reference>
<evidence type="ECO:0000256" key="1">
    <source>
        <dbReference type="ARBA" id="ARBA00008894"/>
    </source>
</evidence>
<dbReference type="InterPro" id="IPR038005">
    <property type="entry name" value="RX-like_CC"/>
</dbReference>
<evidence type="ECO:0000256" key="5">
    <source>
        <dbReference type="ARBA" id="ARBA00022821"/>
    </source>
</evidence>
<dbReference type="AlphaFoldDB" id="A0A453QA95"/>
<evidence type="ECO:0000256" key="3">
    <source>
        <dbReference type="ARBA" id="ARBA00022737"/>
    </source>
</evidence>
<dbReference type="InterPro" id="IPR032675">
    <property type="entry name" value="LRR_dom_sf"/>
</dbReference>
<dbReference type="Gene3D" id="1.10.8.430">
    <property type="entry name" value="Helical domain of apoptotic protease-activating factors"/>
    <property type="match status" value="1"/>
</dbReference>
<dbReference type="PRINTS" id="PR00364">
    <property type="entry name" value="DISEASERSIST"/>
</dbReference>
<keyword evidence="3" id="KW-0677">Repeat</keyword>
<dbReference type="Gramene" id="AET7Gv20015200.1">
    <property type="protein sequence ID" value="AET7Gv20015200.1"/>
    <property type="gene ID" value="AET7Gv20015200"/>
</dbReference>
<organism evidence="11 12">
    <name type="scientific">Aegilops tauschii subsp. strangulata</name>
    <name type="common">Goatgrass</name>
    <dbReference type="NCBI Taxonomy" id="200361"/>
    <lineage>
        <taxon>Eukaryota</taxon>
        <taxon>Viridiplantae</taxon>
        <taxon>Streptophyta</taxon>
        <taxon>Embryophyta</taxon>
        <taxon>Tracheophyta</taxon>
        <taxon>Spermatophyta</taxon>
        <taxon>Magnoliopsida</taxon>
        <taxon>Liliopsida</taxon>
        <taxon>Poales</taxon>
        <taxon>Poaceae</taxon>
        <taxon>BOP clade</taxon>
        <taxon>Pooideae</taxon>
        <taxon>Triticodae</taxon>
        <taxon>Triticeae</taxon>
        <taxon>Triticinae</taxon>
        <taxon>Aegilops</taxon>
    </lineage>
</organism>
<keyword evidence="4" id="KW-0547">Nucleotide-binding</keyword>
<dbReference type="Proteomes" id="UP000015105">
    <property type="component" value="Chromosome 7D"/>
</dbReference>
<dbReference type="InterPro" id="IPR044974">
    <property type="entry name" value="Disease_R_plants"/>
</dbReference>
<comment type="similarity">
    <text evidence="1">Belongs to the disease resistance NB-LRR family.</text>
</comment>